<dbReference type="GO" id="GO:0005886">
    <property type="term" value="C:plasma membrane"/>
    <property type="evidence" value="ECO:0007669"/>
    <property type="project" value="TreeGrafter"/>
</dbReference>
<dbReference type="RefSeq" id="WP_096197388.1">
    <property type="nucleotide sequence ID" value="NZ_JBQQGT010000003.1"/>
</dbReference>
<dbReference type="PROSITE" id="PS51885">
    <property type="entry name" value="NEPRILYSIN"/>
    <property type="match status" value="1"/>
</dbReference>
<evidence type="ECO:0000256" key="2">
    <source>
        <dbReference type="ARBA" id="ARBA00007357"/>
    </source>
</evidence>
<evidence type="ECO:0000313" key="11">
    <source>
        <dbReference type="Proteomes" id="UP000218598"/>
    </source>
</evidence>
<evidence type="ECO:0000256" key="4">
    <source>
        <dbReference type="ARBA" id="ARBA00022723"/>
    </source>
</evidence>
<reference evidence="10 11" key="1">
    <citation type="journal article" date="2017" name="Elife">
        <title>Extensive horizontal gene transfer in cheese-associated bacteria.</title>
        <authorList>
            <person name="Bonham K.S."/>
            <person name="Wolfe B.E."/>
            <person name="Dutton R.J."/>
        </authorList>
    </citation>
    <scope>NUCLEOTIDE SEQUENCE [LARGE SCALE GENOMIC DNA]</scope>
    <source>
        <strain evidence="10 11">341_9</strain>
    </source>
</reference>
<dbReference type="InterPro" id="IPR008753">
    <property type="entry name" value="Peptidase_M13_N"/>
</dbReference>
<keyword evidence="6" id="KW-0862">Zinc</keyword>
<keyword evidence="7" id="KW-0482">Metalloprotease</keyword>
<keyword evidence="4" id="KW-0479">Metal-binding</keyword>
<dbReference type="Pfam" id="PF05649">
    <property type="entry name" value="Peptidase_M13_N"/>
    <property type="match status" value="1"/>
</dbReference>
<dbReference type="GO" id="GO:0016485">
    <property type="term" value="P:protein processing"/>
    <property type="evidence" value="ECO:0007669"/>
    <property type="project" value="TreeGrafter"/>
</dbReference>
<evidence type="ECO:0000256" key="6">
    <source>
        <dbReference type="ARBA" id="ARBA00022833"/>
    </source>
</evidence>
<dbReference type="InterPro" id="IPR000718">
    <property type="entry name" value="Peptidase_M13"/>
</dbReference>
<comment type="similarity">
    <text evidence="2">Belongs to the peptidase M13 family.</text>
</comment>
<evidence type="ECO:0000256" key="1">
    <source>
        <dbReference type="ARBA" id="ARBA00001947"/>
    </source>
</evidence>
<dbReference type="Pfam" id="PF01431">
    <property type="entry name" value="Peptidase_M13"/>
    <property type="match status" value="1"/>
</dbReference>
<name>A0A2A3YHN6_9MICO</name>
<keyword evidence="5" id="KW-0378">Hydrolase</keyword>
<evidence type="ECO:0000256" key="3">
    <source>
        <dbReference type="ARBA" id="ARBA00022670"/>
    </source>
</evidence>
<comment type="caution">
    <text evidence="10">The sequence shown here is derived from an EMBL/GenBank/DDBJ whole genome shotgun (WGS) entry which is preliminary data.</text>
</comment>
<keyword evidence="3" id="KW-0645">Protease</keyword>
<evidence type="ECO:0000256" key="7">
    <source>
        <dbReference type="ARBA" id="ARBA00023049"/>
    </source>
</evidence>
<dbReference type="PANTHER" id="PTHR11733">
    <property type="entry name" value="ZINC METALLOPROTEASE FAMILY M13 NEPRILYSIN-RELATED"/>
    <property type="match status" value="1"/>
</dbReference>
<protein>
    <submittedName>
        <fullName evidence="10">Peptidase M13</fullName>
    </submittedName>
</protein>
<gene>
    <name evidence="10" type="ORF">CIK66_12800</name>
</gene>
<accession>A0A2A3YHN6</accession>
<feature type="domain" description="Peptidase M13 C-terminal" evidence="8">
    <location>
        <begin position="463"/>
        <end position="668"/>
    </location>
</feature>
<dbReference type="InterPro" id="IPR018497">
    <property type="entry name" value="Peptidase_M13_C"/>
</dbReference>
<dbReference type="Proteomes" id="UP000218598">
    <property type="component" value="Unassembled WGS sequence"/>
</dbReference>
<dbReference type="SUPFAM" id="SSF55486">
    <property type="entry name" value="Metalloproteases ('zincins'), catalytic domain"/>
    <property type="match status" value="1"/>
</dbReference>
<organism evidence="10 11">
    <name type="scientific">Brachybacterium alimentarium</name>
    <dbReference type="NCBI Taxonomy" id="47845"/>
    <lineage>
        <taxon>Bacteria</taxon>
        <taxon>Bacillati</taxon>
        <taxon>Actinomycetota</taxon>
        <taxon>Actinomycetes</taxon>
        <taxon>Micrococcales</taxon>
        <taxon>Dermabacteraceae</taxon>
        <taxon>Brachybacterium</taxon>
    </lineage>
</organism>
<dbReference type="Gene3D" id="3.40.390.10">
    <property type="entry name" value="Collagenase (Catalytic Domain)"/>
    <property type="match status" value="1"/>
</dbReference>
<dbReference type="InterPro" id="IPR024079">
    <property type="entry name" value="MetalloPept_cat_dom_sf"/>
</dbReference>
<evidence type="ECO:0000259" key="9">
    <source>
        <dbReference type="Pfam" id="PF05649"/>
    </source>
</evidence>
<dbReference type="CDD" id="cd08662">
    <property type="entry name" value="M13"/>
    <property type="match status" value="1"/>
</dbReference>
<evidence type="ECO:0000259" key="8">
    <source>
        <dbReference type="Pfam" id="PF01431"/>
    </source>
</evidence>
<evidence type="ECO:0000313" key="10">
    <source>
        <dbReference type="EMBL" id="PCC38797.1"/>
    </source>
</evidence>
<comment type="cofactor">
    <cofactor evidence="1">
        <name>Zn(2+)</name>
        <dbReference type="ChEBI" id="CHEBI:29105"/>
    </cofactor>
</comment>
<dbReference type="GO" id="GO:0046872">
    <property type="term" value="F:metal ion binding"/>
    <property type="evidence" value="ECO:0007669"/>
    <property type="project" value="UniProtKB-KW"/>
</dbReference>
<dbReference type="GO" id="GO:0004222">
    <property type="term" value="F:metalloendopeptidase activity"/>
    <property type="evidence" value="ECO:0007669"/>
    <property type="project" value="InterPro"/>
</dbReference>
<dbReference type="AlphaFoldDB" id="A0A2A3YHN6"/>
<dbReference type="PANTHER" id="PTHR11733:SF167">
    <property type="entry name" value="FI17812P1-RELATED"/>
    <property type="match status" value="1"/>
</dbReference>
<dbReference type="PRINTS" id="PR00786">
    <property type="entry name" value="NEPRILYSIN"/>
</dbReference>
<proteinExistence type="inferred from homology"/>
<evidence type="ECO:0000256" key="5">
    <source>
        <dbReference type="ARBA" id="ARBA00022801"/>
    </source>
</evidence>
<dbReference type="Gene3D" id="1.10.1380.10">
    <property type="entry name" value="Neutral endopeptidase , domain2"/>
    <property type="match status" value="1"/>
</dbReference>
<dbReference type="OrthoDB" id="9775677at2"/>
<sequence length="671" mass="74335">MTAAPTDTARSGLRLTEVDPDIRLQDDLFGHVNGRWLDTHEIPADRSSDGAFHRLRDLSEERVREIIEEAAADITDPSAVPTTDHARVGMLYRMFMDTEAIEASGLAPLEDLLAPISESADLDALVRTMAAPDSGASALLAYVWTDDHDSTSYQVKIHQGGLGLPDESYYREEDYAEIRSAYVTHLANMARLADLPGRPGLRGEDAEDLAAAVMDFETRLAACHADVVRLRDREKSYNPMDAAQRRELAPQFPWDAYIEGTGAPAKAFEVVSVGQPEFVSAAAELLAAEELDVLRSWLALHTVGSYAPYLPAALVDEDFAFSGRVLSGAEELRERWKRGVGFVEGVAGFAVGREYVSRHFPPAHKERMTVLVDALMDAYRSSIQSLEWMTPATRGKALAKLEKFTPKIGYPDEWRDYEGLDVVPGDLVATVRSARRFDADFEYAKVGGPIDEHEWHMSPQTVNAYYNPGRNEIVFPAAILQPPFFDAEAEDAVNFGGIGAVIGHEVGHGFDDQGSKYDGDGNLASWWTIEDREAFDERAARLITQYSQLSPRELEDTHRVNGALTIGENIGDLGGLSIAVKAYRGSRTPEQAAAELDGFTGLQRVFLSWATVWRGKNRIQEAIRRLAVDPHAPMEFRCNTVVGNLQEFHDAFDVREGDGMYRAPEDRVTIW</sequence>
<dbReference type="InterPro" id="IPR042089">
    <property type="entry name" value="Peptidase_M13_dom_2"/>
</dbReference>
<feature type="domain" description="Peptidase M13 N-terminal" evidence="9">
    <location>
        <begin position="25"/>
        <end position="411"/>
    </location>
</feature>
<dbReference type="EMBL" id="NRGR01000020">
    <property type="protein sequence ID" value="PCC38797.1"/>
    <property type="molecule type" value="Genomic_DNA"/>
</dbReference>
<keyword evidence="11" id="KW-1185">Reference proteome</keyword>